<dbReference type="Pfam" id="PF04255">
    <property type="entry name" value="DUF433"/>
    <property type="match status" value="1"/>
</dbReference>
<protein>
    <recommendedName>
        <fullName evidence="4">DUF433 domain-containing protein</fullName>
    </recommendedName>
</protein>
<name>L0DTL9_THIND</name>
<dbReference type="InterPro" id="IPR009057">
    <property type="entry name" value="Homeodomain-like_sf"/>
</dbReference>
<evidence type="ECO:0000256" key="1">
    <source>
        <dbReference type="SAM" id="MobiDB-lite"/>
    </source>
</evidence>
<evidence type="ECO:0000313" key="2">
    <source>
        <dbReference type="EMBL" id="AGA32342.1"/>
    </source>
</evidence>
<sequence length="208" mass="23587">MEAMSIEIDTRVAAAVLRQNPKLMRQEFTRVLGRKRPAQSGRRLAFHFRDLLYFRLKASLEESGVSLKPEDRQELYAVIMGRDGQRGRWRRFGQQLRHNGDTPIVIDLSRIATHLHTEWRDYVLGRAQIETRPDVCSGQPVFKGTRVPVAQVVAMIRRGVPLPEIAEDYPGIDRAALNYAAIEARMGNTPGRPAKELQVGRRPGEAAH</sequence>
<dbReference type="InterPro" id="IPR036388">
    <property type="entry name" value="WH-like_DNA-bd_sf"/>
</dbReference>
<dbReference type="HOGENOM" id="CLU_108922_0_0_6"/>
<dbReference type="AlphaFoldDB" id="L0DTL9"/>
<dbReference type="STRING" id="1255043.TVNIR_0642"/>
<organism evidence="2 3">
    <name type="scientific">Thioalkalivibrio nitratireducens (strain DSM 14787 / UNIQEM 213 / ALEN2)</name>
    <dbReference type="NCBI Taxonomy" id="1255043"/>
    <lineage>
        <taxon>Bacteria</taxon>
        <taxon>Pseudomonadati</taxon>
        <taxon>Pseudomonadota</taxon>
        <taxon>Gammaproteobacteria</taxon>
        <taxon>Chromatiales</taxon>
        <taxon>Ectothiorhodospiraceae</taxon>
        <taxon>Thioalkalivibrio</taxon>
    </lineage>
</organism>
<dbReference type="Proteomes" id="UP000010809">
    <property type="component" value="Chromosome"/>
</dbReference>
<feature type="region of interest" description="Disordered" evidence="1">
    <location>
        <begin position="187"/>
        <end position="208"/>
    </location>
</feature>
<dbReference type="PANTHER" id="PTHR34849:SF3">
    <property type="entry name" value="SSR2962 PROTEIN"/>
    <property type="match status" value="1"/>
</dbReference>
<evidence type="ECO:0008006" key="4">
    <source>
        <dbReference type="Google" id="ProtNLM"/>
    </source>
</evidence>
<dbReference type="InterPro" id="IPR007367">
    <property type="entry name" value="DUF433"/>
</dbReference>
<dbReference type="KEGG" id="tni:TVNIR_0642"/>
<accession>L0DTL9</accession>
<dbReference type="Gene3D" id="1.10.10.10">
    <property type="entry name" value="Winged helix-like DNA-binding domain superfamily/Winged helix DNA-binding domain"/>
    <property type="match status" value="1"/>
</dbReference>
<keyword evidence="3" id="KW-1185">Reference proteome</keyword>
<proteinExistence type="predicted"/>
<dbReference type="PATRIC" id="fig|1255043.3.peg.648"/>
<dbReference type="SUPFAM" id="SSF46689">
    <property type="entry name" value="Homeodomain-like"/>
    <property type="match status" value="1"/>
</dbReference>
<gene>
    <name evidence="2" type="ordered locus">TVNIR_0642</name>
</gene>
<dbReference type="EMBL" id="CP003989">
    <property type="protein sequence ID" value="AGA32342.1"/>
    <property type="molecule type" value="Genomic_DNA"/>
</dbReference>
<dbReference type="PANTHER" id="PTHR34849">
    <property type="entry name" value="SSL5025 PROTEIN"/>
    <property type="match status" value="1"/>
</dbReference>
<feature type="compositionally biased region" description="Basic and acidic residues" evidence="1">
    <location>
        <begin position="193"/>
        <end position="208"/>
    </location>
</feature>
<dbReference type="eggNOG" id="COG2442">
    <property type="taxonomic scope" value="Bacteria"/>
</dbReference>
<evidence type="ECO:0000313" key="3">
    <source>
        <dbReference type="Proteomes" id="UP000010809"/>
    </source>
</evidence>
<reference evidence="2" key="1">
    <citation type="submission" date="2015-12" db="EMBL/GenBank/DDBJ databases">
        <authorList>
            <person name="Tikhonova T.V."/>
            <person name="Pavlov A.R."/>
            <person name="Beletsky A.V."/>
            <person name="Mardanov A.V."/>
            <person name="Sorokin D.Y."/>
            <person name="Ravin N.V."/>
            <person name="Popov V.O."/>
        </authorList>
    </citation>
    <scope>NUCLEOTIDE SEQUENCE</scope>
    <source>
        <strain evidence="2">DSM 14787</strain>
    </source>
</reference>